<comment type="subunit">
    <text evidence="1">Component of the lipopolysaccharide transport and assembly complex.</text>
</comment>
<accession>A0A6G4WE04</accession>
<evidence type="ECO:0000256" key="1">
    <source>
        <dbReference type="HAMAP-Rule" id="MF_01411"/>
    </source>
</evidence>
<evidence type="ECO:0000313" key="4">
    <source>
        <dbReference type="Proteomes" id="UP001642900"/>
    </source>
</evidence>
<dbReference type="GO" id="GO:1990351">
    <property type="term" value="C:transporter complex"/>
    <property type="evidence" value="ECO:0007669"/>
    <property type="project" value="TreeGrafter"/>
</dbReference>
<comment type="similarity">
    <text evidence="1">Belongs to the LptD family.</text>
</comment>
<dbReference type="EMBL" id="JAAKZF010000018">
    <property type="protein sequence ID" value="NGO52466.1"/>
    <property type="molecule type" value="Genomic_DNA"/>
</dbReference>
<comment type="caution">
    <text evidence="1">Lacks conserved residue(s) required for the propagation of feature annotation.</text>
</comment>
<organism evidence="3 4">
    <name type="scientific">Allomesorhizobium camelthorni</name>
    <dbReference type="NCBI Taxonomy" id="475069"/>
    <lineage>
        <taxon>Bacteria</taxon>
        <taxon>Pseudomonadati</taxon>
        <taxon>Pseudomonadota</taxon>
        <taxon>Alphaproteobacteria</taxon>
        <taxon>Hyphomicrobiales</taxon>
        <taxon>Phyllobacteriaceae</taxon>
        <taxon>Allomesorhizobium</taxon>
    </lineage>
</organism>
<dbReference type="AlphaFoldDB" id="A0A6G4WE04"/>
<keyword evidence="1" id="KW-0998">Cell outer membrane</keyword>
<dbReference type="GO" id="GO:0009279">
    <property type="term" value="C:cell outer membrane"/>
    <property type="evidence" value="ECO:0007669"/>
    <property type="project" value="UniProtKB-SubCell"/>
</dbReference>
<evidence type="ECO:0000313" key="3">
    <source>
        <dbReference type="EMBL" id="NGO52466.1"/>
    </source>
</evidence>
<keyword evidence="1" id="KW-0472">Membrane</keyword>
<dbReference type="GO" id="GO:0043165">
    <property type="term" value="P:Gram-negative-bacterium-type cell outer membrane assembly"/>
    <property type="evidence" value="ECO:0007669"/>
    <property type="project" value="UniProtKB-UniRule"/>
</dbReference>
<comment type="function">
    <text evidence="1">Involved in the assembly of lipopolysaccharide (LPS) at the surface of the outer membrane.</text>
</comment>
<dbReference type="GO" id="GO:0015920">
    <property type="term" value="P:lipopolysaccharide transport"/>
    <property type="evidence" value="ECO:0007669"/>
    <property type="project" value="InterPro"/>
</dbReference>
<name>A0A6G4WE04_9HYPH</name>
<protein>
    <recommendedName>
        <fullName evidence="1">LPS-assembly protein LptD</fullName>
    </recommendedName>
</protein>
<sequence precursor="true">MGLAVTSDRKSARLARLYGATALACVLTCVLPALPASAQELPDIGADVPEGSQMLLEADTLVYDNDANTVTAVGGVQIDYGGNRLVAQRVTYDRKTSRLIASGNVEIVDSSGTRIFSDEIDITDDFADGFVNALRVETVDKTYFAAESAERKGGRLTTFNNGVYTACEPCEEKPDQAPIWRIKARKIIWDGKAKTVRFENSRFEFFGFPLAFLPSFEIADPTVKRKSGFLFPGIKYKSELGVGVSIPYYLALSPTYDLTLTGTGYTKQGFLGEAEWRQRFNNGEYSLKIAGIHQNDPDAFIDETGPNVDSGRPGDPNKFRGMFGTQGRFDINPRWVFGWDVLVQTDKNFSRTYEIEGYNDYVHRSEIYLTGLHDRNFFDLRGMYFQLQEDAFDSNSGSAAEKQPWVLPSFDYSYTPDAPVAGGELNIDINSRSVLRSKLDQVFPPSGTPDPKSTIVRGIEGDSARLTAEAEWKRSYITDGGLVVTPLLAFQADTTYVSQSDRSIKAINDMARDPDIGVAADIRSAYYRAMATAGLELRWPVLFSTTSATHVLEPMAQVFARPDARYEETLGIPNEDAQSFVFDASTLFERDKFSGYDRIEGGSRANLGLRYSGSFGNGWATNALFGQSYQLAGDNPFAAPDLVNAGAYSGLDTETSDYVGLAGFTAPNGLSASVSARFDEQTFEIRRAETKIGYFSAPLSLTAQYAFVQAQPLYGFSEDRREVTLAASSRVHENWRAFGSGTYDLEAGVLVRNSVGFAYDDECFSYTMTWSTKRDNDQVVSNREDDEHSIGFNISFRTLGDFGSTTSEIIEQ</sequence>
<gene>
    <name evidence="1" type="primary">lptD</name>
    <name evidence="3" type="ORF">G6N73_14980</name>
</gene>
<keyword evidence="1" id="KW-0732">Signal</keyword>
<dbReference type="InterPro" id="IPR050218">
    <property type="entry name" value="LptD"/>
</dbReference>
<feature type="signal peptide" evidence="1">
    <location>
        <begin position="1"/>
        <end position="38"/>
    </location>
</feature>
<comment type="caution">
    <text evidence="3">The sequence shown here is derived from an EMBL/GenBank/DDBJ whole genome shotgun (WGS) entry which is preliminary data.</text>
</comment>
<feature type="chain" id="PRO_5026400000" description="LPS-assembly protein LptD" evidence="1">
    <location>
        <begin position="39"/>
        <end position="812"/>
    </location>
</feature>
<reference evidence="3 4" key="1">
    <citation type="submission" date="2020-02" db="EMBL/GenBank/DDBJ databases">
        <title>Genome sequence of strain CCNWXJ40-4.</title>
        <authorList>
            <person name="Gao J."/>
            <person name="Sun J."/>
        </authorList>
    </citation>
    <scope>NUCLEOTIDE SEQUENCE [LARGE SCALE GENOMIC DNA]</scope>
    <source>
        <strain evidence="3 4">CCNWXJ 40-4</strain>
    </source>
</reference>
<dbReference type="Proteomes" id="UP001642900">
    <property type="component" value="Unassembled WGS sequence"/>
</dbReference>
<dbReference type="PANTHER" id="PTHR30189:SF1">
    <property type="entry name" value="LPS-ASSEMBLY PROTEIN LPTD"/>
    <property type="match status" value="1"/>
</dbReference>
<dbReference type="Pfam" id="PF04453">
    <property type="entry name" value="LptD"/>
    <property type="match status" value="1"/>
</dbReference>
<comment type="subcellular location">
    <subcellularLocation>
        <location evidence="1">Cell outer membrane</location>
    </subcellularLocation>
</comment>
<dbReference type="PANTHER" id="PTHR30189">
    <property type="entry name" value="LPS-ASSEMBLY PROTEIN"/>
    <property type="match status" value="1"/>
</dbReference>
<feature type="domain" description="LptD C-terminal" evidence="2">
    <location>
        <begin position="318"/>
        <end position="735"/>
    </location>
</feature>
<dbReference type="HAMAP" id="MF_01411">
    <property type="entry name" value="LPS_assembly_LptD"/>
    <property type="match status" value="1"/>
</dbReference>
<dbReference type="InterPro" id="IPR020889">
    <property type="entry name" value="LipoPS_assembly_LptD"/>
</dbReference>
<dbReference type="Gene3D" id="2.60.450.10">
    <property type="entry name" value="Lipopolysaccharide (LPS) transport protein A like domain"/>
    <property type="match status" value="1"/>
</dbReference>
<evidence type="ECO:0000259" key="2">
    <source>
        <dbReference type="Pfam" id="PF04453"/>
    </source>
</evidence>
<proteinExistence type="inferred from homology"/>
<dbReference type="InterPro" id="IPR007543">
    <property type="entry name" value="LptD_C"/>
</dbReference>
<keyword evidence="4" id="KW-1185">Reference proteome</keyword>